<keyword evidence="2" id="KW-1185">Reference proteome</keyword>
<dbReference type="EMBL" id="FNJW01000008">
    <property type="protein sequence ID" value="SDQ15419.1"/>
    <property type="molecule type" value="Genomic_DNA"/>
</dbReference>
<name>A0A1H0YJP6_9LACT</name>
<protein>
    <recommendedName>
        <fullName evidence="3">DUF503 domain-containing protein</fullName>
    </recommendedName>
</protein>
<dbReference type="RefSeq" id="WP_089975765.1">
    <property type="nucleotide sequence ID" value="NZ_CP084916.1"/>
</dbReference>
<reference evidence="2" key="1">
    <citation type="submission" date="2016-10" db="EMBL/GenBank/DDBJ databases">
        <authorList>
            <person name="Varghese N."/>
            <person name="Submissions S."/>
        </authorList>
    </citation>
    <scope>NUCLEOTIDE SEQUENCE [LARGE SCALE GENOMIC DNA]</scope>
    <source>
        <strain evidence="2">MPL-11</strain>
    </source>
</reference>
<evidence type="ECO:0000313" key="1">
    <source>
        <dbReference type="EMBL" id="SDQ15419.1"/>
    </source>
</evidence>
<dbReference type="Pfam" id="PF04456">
    <property type="entry name" value="DUF503"/>
    <property type="match status" value="1"/>
</dbReference>
<gene>
    <name evidence="1" type="ORF">SAMN04487752_0994</name>
</gene>
<dbReference type="PANTHER" id="PTHR36441:SF1">
    <property type="entry name" value="DUF503 DOMAIN-CONTAINING PROTEIN"/>
    <property type="match status" value="1"/>
</dbReference>
<dbReference type="Gene3D" id="3.30.70.1120">
    <property type="entry name" value="TT1725-like"/>
    <property type="match status" value="1"/>
</dbReference>
<dbReference type="PANTHER" id="PTHR36441">
    <property type="entry name" value="HYPOTHETICAL CYTOSOLIC PROTEIN"/>
    <property type="match status" value="1"/>
</dbReference>
<dbReference type="AlphaFoldDB" id="A0A1H0YJP6"/>
<dbReference type="Proteomes" id="UP000199481">
    <property type="component" value="Unassembled WGS sequence"/>
</dbReference>
<dbReference type="InterPro" id="IPR007546">
    <property type="entry name" value="DUF503"/>
</dbReference>
<organism evidence="1 2">
    <name type="scientific">Carnobacterium viridans</name>
    <dbReference type="NCBI Taxonomy" id="174587"/>
    <lineage>
        <taxon>Bacteria</taxon>
        <taxon>Bacillati</taxon>
        <taxon>Bacillota</taxon>
        <taxon>Bacilli</taxon>
        <taxon>Lactobacillales</taxon>
        <taxon>Carnobacteriaceae</taxon>
        <taxon>Carnobacterium</taxon>
    </lineage>
</organism>
<evidence type="ECO:0008006" key="3">
    <source>
        <dbReference type="Google" id="ProtNLM"/>
    </source>
</evidence>
<dbReference type="InterPro" id="IPR036746">
    <property type="entry name" value="TT1725-like_sf"/>
</dbReference>
<dbReference type="SUPFAM" id="SSF103007">
    <property type="entry name" value="Hypothetical protein TT1725"/>
    <property type="match status" value="1"/>
</dbReference>
<dbReference type="OrthoDB" id="9809023at2"/>
<sequence length="93" mass="10580">MVIIGMKVSFLIYHSYSLKNKRSVIKSIIKKTQNKFNVSISEVEAYDTINQGVLGIAVVSNNRIVCQQTLDQVIQEIEDNGEVEIHSIEREEL</sequence>
<accession>A0A1H0YJP6</accession>
<proteinExistence type="predicted"/>
<evidence type="ECO:0000313" key="2">
    <source>
        <dbReference type="Proteomes" id="UP000199481"/>
    </source>
</evidence>